<keyword evidence="1" id="KW-0472">Membrane</keyword>
<reference evidence="3 4" key="1">
    <citation type="submission" date="2024-11" db="EMBL/GenBank/DDBJ databases">
        <title>A near-complete genome assembly of Cinchona calisaya.</title>
        <authorList>
            <person name="Lian D.C."/>
            <person name="Zhao X.W."/>
            <person name="Wei L."/>
        </authorList>
    </citation>
    <scope>NUCLEOTIDE SEQUENCE [LARGE SCALE GENOMIC DNA]</scope>
    <source>
        <tissue evidence="3">Nenye</tissue>
    </source>
</reference>
<dbReference type="PANTHER" id="PTHR31672">
    <property type="entry name" value="BNACNNG10540D PROTEIN"/>
    <property type="match status" value="1"/>
</dbReference>
<dbReference type="PANTHER" id="PTHR31672:SF13">
    <property type="entry name" value="F-BOX PROTEIN CPR30-LIKE"/>
    <property type="match status" value="1"/>
</dbReference>
<accession>A0ABD2Y6H5</accession>
<evidence type="ECO:0000313" key="3">
    <source>
        <dbReference type="EMBL" id="KAL3501415.1"/>
    </source>
</evidence>
<feature type="domain" description="F-box" evidence="2">
    <location>
        <begin position="36"/>
        <end position="81"/>
    </location>
</feature>
<dbReference type="InterPro" id="IPR036047">
    <property type="entry name" value="F-box-like_dom_sf"/>
</dbReference>
<dbReference type="AlphaFoldDB" id="A0ABD2Y6H5"/>
<dbReference type="Gene3D" id="1.20.1280.50">
    <property type="match status" value="1"/>
</dbReference>
<protein>
    <recommendedName>
        <fullName evidence="2">F-box domain-containing protein</fullName>
    </recommendedName>
</protein>
<evidence type="ECO:0000313" key="4">
    <source>
        <dbReference type="Proteomes" id="UP001630127"/>
    </source>
</evidence>
<proteinExistence type="predicted"/>
<dbReference type="SUPFAM" id="SSF81383">
    <property type="entry name" value="F-box domain"/>
    <property type="match status" value="1"/>
</dbReference>
<keyword evidence="1" id="KW-1133">Transmembrane helix</keyword>
<keyword evidence="1" id="KW-0812">Transmembrane</keyword>
<dbReference type="Pfam" id="PF00646">
    <property type="entry name" value="F-box"/>
    <property type="match status" value="1"/>
</dbReference>
<evidence type="ECO:0000256" key="1">
    <source>
        <dbReference type="SAM" id="Phobius"/>
    </source>
</evidence>
<sequence length="479" mass="56248">MDPTNMFLAFLSILVVVIIYVIRTLILNFRSIRLPPRTIPPLPDDILVEILSKLPVKSVLICRCVCRNWKALTSTPEFVELHLKKKNKRVDPPTMLILQRSNTYGFDGDDWNDHISWVDYWGATKRRTRTRKINLIQSQLLFNPDKFLYACNGLLIFLEDVIRFRQSSPFSFYSIFNPTTREKVRLVTPRGGSIYGIFFHPSLNRPQYCLLWGGKLRPKNGRVQISILDLDWSKSKHHYSQPQKLCWRDLPDDHDAPISYTPRLNSPPVIVNGILYWMVGYRYATSTHNSSRPCTQLADSCEESIMAFNPKTEKFSVMSHPGSPQDKILCQWDNRHSTMNVVDTDDHGLLCLCKIHDIYRKPSINIWILKHQQPPFLWIKWLEVDISMNVRRYPFYGSSSSRYLVRPVAIIGGELFVEWRERGLFAIDLRPGNKVKRFEGRIKNERDSRMYFHIHSLVPIRKTKLTRHENNYKRIWNTN</sequence>
<dbReference type="SMART" id="SM00256">
    <property type="entry name" value="FBOX"/>
    <property type="match status" value="1"/>
</dbReference>
<organism evidence="3 4">
    <name type="scientific">Cinchona calisaya</name>
    <dbReference type="NCBI Taxonomy" id="153742"/>
    <lineage>
        <taxon>Eukaryota</taxon>
        <taxon>Viridiplantae</taxon>
        <taxon>Streptophyta</taxon>
        <taxon>Embryophyta</taxon>
        <taxon>Tracheophyta</taxon>
        <taxon>Spermatophyta</taxon>
        <taxon>Magnoliopsida</taxon>
        <taxon>eudicotyledons</taxon>
        <taxon>Gunneridae</taxon>
        <taxon>Pentapetalae</taxon>
        <taxon>asterids</taxon>
        <taxon>lamiids</taxon>
        <taxon>Gentianales</taxon>
        <taxon>Rubiaceae</taxon>
        <taxon>Cinchonoideae</taxon>
        <taxon>Cinchoneae</taxon>
        <taxon>Cinchona</taxon>
    </lineage>
</organism>
<gene>
    <name evidence="3" type="ORF">ACH5RR_035864</name>
</gene>
<keyword evidence="4" id="KW-1185">Reference proteome</keyword>
<dbReference type="InterPro" id="IPR001810">
    <property type="entry name" value="F-box_dom"/>
</dbReference>
<comment type="caution">
    <text evidence="3">The sequence shown here is derived from an EMBL/GenBank/DDBJ whole genome shotgun (WGS) entry which is preliminary data.</text>
</comment>
<dbReference type="Proteomes" id="UP001630127">
    <property type="component" value="Unassembled WGS sequence"/>
</dbReference>
<dbReference type="EMBL" id="JBJUIK010000015">
    <property type="protein sequence ID" value="KAL3501415.1"/>
    <property type="molecule type" value="Genomic_DNA"/>
</dbReference>
<feature type="transmembrane region" description="Helical" evidence="1">
    <location>
        <begin position="6"/>
        <end position="27"/>
    </location>
</feature>
<dbReference type="CDD" id="cd22157">
    <property type="entry name" value="F-box_AtFBW1-like"/>
    <property type="match status" value="1"/>
</dbReference>
<dbReference type="PROSITE" id="PS50181">
    <property type="entry name" value="FBOX"/>
    <property type="match status" value="1"/>
</dbReference>
<name>A0ABD2Y6H5_9GENT</name>
<evidence type="ECO:0000259" key="2">
    <source>
        <dbReference type="PROSITE" id="PS50181"/>
    </source>
</evidence>
<dbReference type="InterPro" id="IPR050796">
    <property type="entry name" value="SCF_F-box_component"/>
</dbReference>